<dbReference type="PANTHER" id="PTHR30414">
    <property type="entry name" value="MINICONDUCTANCE MECHANOSENSITIVE CHANNEL YBDG"/>
    <property type="match status" value="1"/>
</dbReference>
<comment type="caution">
    <text evidence="10">The sequence shown here is derived from an EMBL/GenBank/DDBJ whole genome shotgun (WGS) entry which is preliminary data.</text>
</comment>
<proteinExistence type="inferred from homology"/>
<keyword evidence="3 7" id="KW-0812">Transmembrane</keyword>
<dbReference type="EMBL" id="JAGGKT010000001">
    <property type="protein sequence ID" value="MBP1930111.1"/>
    <property type="molecule type" value="Genomic_DNA"/>
</dbReference>
<evidence type="ECO:0000313" key="11">
    <source>
        <dbReference type="Proteomes" id="UP001519343"/>
    </source>
</evidence>
<dbReference type="InterPro" id="IPR006685">
    <property type="entry name" value="MscS_channel_2nd"/>
</dbReference>
<dbReference type="Pfam" id="PF21082">
    <property type="entry name" value="MS_channel_3rd"/>
    <property type="match status" value="1"/>
</dbReference>
<feature type="region of interest" description="Disordered" evidence="6">
    <location>
        <begin position="404"/>
        <end position="428"/>
    </location>
</feature>
<evidence type="ECO:0000313" key="10">
    <source>
        <dbReference type="EMBL" id="MBP1930111.1"/>
    </source>
</evidence>
<comment type="similarity">
    <text evidence="2">Belongs to the MscS (TC 1.A.23) family.</text>
</comment>
<feature type="transmembrane region" description="Helical" evidence="7">
    <location>
        <begin position="20"/>
        <end position="40"/>
    </location>
</feature>
<evidence type="ECO:0000256" key="4">
    <source>
        <dbReference type="ARBA" id="ARBA00022989"/>
    </source>
</evidence>
<dbReference type="RefSeq" id="WP_209807840.1">
    <property type="nucleotide sequence ID" value="NZ_JAGGKT010000001.1"/>
</dbReference>
<feature type="domain" description="Mechanosensitive ion channel MscS C-terminal" evidence="9">
    <location>
        <begin position="330"/>
        <end position="388"/>
    </location>
</feature>
<evidence type="ECO:0000256" key="2">
    <source>
        <dbReference type="ARBA" id="ARBA00008017"/>
    </source>
</evidence>
<evidence type="ECO:0000256" key="6">
    <source>
        <dbReference type="SAM" id="MobiDB-lite"/>
    </source>
</evidence>
<organism evidence="10 11">
    <name type="scientific">Ammoniphilus resinae</name>
    <dbReference type="NCBI Taxonomy" id="861532"/>
    <lineage>
        <taxon>Bacteria</taxon>
        <taxon>Bacillati</taxon>
        <taxon>Bacillota</taxon>
        <taxon>Bacilli</taxon>
        <taxon>Bacillales</taxon>
        <taxon>Paenibacillaceae</taxon>
        <taxon>Aneurinibacillus group</taxon>
        <taxon>Ammoniphilus</taxon>
    </lineage>
</organism>
<evidence type="ECO:0000259" key="8">
    <source>
        <dbReference type="Pfam" id="PF00924"/>
    </source>
</evidence>
<dbReference type="SUPFAM" id="SSF50182">
    <property type="entry name" value="Sm-like ribonucleoproteins"/>
    <property type="match status" value="1"/>
</dbReference>
<gene>
    <name evidence="10" type="ORF">J2Z37_000098</name>
</gene>
<protein>
    <submittedName>
        <fullName evidence="10">Miniconductance mechanosensitive channel</fullName>
    </submittedName>
</protein>
<dbReference type="PANTHER" id="PTHR30414:SF0">
    <property type="entry name" value="MINICONDUCTANCE MECHANOSENSITIVE CHANNEL YBDG"/>
    <property type="match status" value="1"/>
</dbReference>
<evidence type="ECO:0000256" key="3">
    <source>
        <dbReference type="ARBA" id="ARBA00022692"/>
    </source>
</evidence>
<accession>A0ABS4GIM9</accession>
<keyword evidence="11" id="KW-1185">Reference proteome</keyword>
<feature type="transmembrane region" description="Helical" evidence="7">
    <location>
        <begin position="140"/>
        <end position="157"/>
    </location>
</feature>
<comment type="subcellular location">
    <subcellularLocation>
        <location evidence="1">Endomembrane system</location>
        <topology evidence="1">Multi-pass membrane protein</topology>
    </subcellularLocation>
</comment>
<dbReference type="Pfam" id="PF00924">
    <property type="entry name" value="MS_channel_2nd"/>
    <property type="match status" value="1"/>
</dbReference>
<feature type="transmembrane region" description="Helical" evidence="7">
    <location>
        <begin position="163"/>
        <end position="180"/>
    </location>
</feature>
<feature type="domain" description="Mechanosensitive ion channel MscS" evidence="8">
    <location>
        <begin position="182"/>
        <end position="250"/>
    </location>
</feature>
<keyword evidence="4 7" id="KW-1133">Transmembrane helix</keyword>
<evidence type="ECO:0000256" key="7">
    <source>
        <dbReference type="SAM" id="Phobius"/>
    </source>
</evidence>
<dbReference type="InterPro" id="IPR049278">
    <property type="entry name" value="MS_channel_C"/>
</dbReference>
<evidence type="ECO:0000256" key="5">
    <source>
        <dbReference type="ARBA" id="ARBA00023136"/>
    </source>
</evidence>
<keyword evidence="5 7" id="KW-0472">Membrane</keyword>
<sequence>MKTVIEQLMKFGVNTDIASYIAHFMTIIFIIGLSILANFITKKVVIKILTHYINNNSFKWDNIILEKKVFHKLSHVVPAIIIYYFSSVFPDYQHIIEKGASTYIIIVGLMVVDSLLNAMNDIYRTYEISKVKPIRGYIQVVKIFVFVIGGIVVIANLMGESPFILLSGIGALSAVLMLVFKDSLLGLVAGVQLTSNDMVRVGDWIEMPKYGADGDVIDISLNTVKVQNWDMTITTIPSYALISDSFKNWRGMQNSGGRRIKRSIYIDTSSIVFCTEEMLESFKTIHYLSDYIIEKEDEIKAYNLENNIDKSNKVNGRELTNIGVFRIYIQNYLKNHPGINQNMLMLVRQLAPGENGLPIEIYTFTNDVRWGVYESIQADLFDHILAVAPAFGLRLFQNPTGSDFRSFQNQPGSDMRELGDRSRSRKIR</sequence>
<dbReference type="InterPro" id="IPR010920">
    <property type="entry name" value="LSM_dom_sf"/>
</dbReference>
<evidence type="ECO:0000259" key="9">
    <source>
        <dbReference type="Pfam" id="PF21082"/>
    </source>
</evidence>
<feature type="transmembrane region" description="Helical" evidence="7">
    <location>
        <begin position="69"/>
        <end position="89"/>
    </location>
</feature>
<dbReference type="InterPro" id="IPR030192">
    <property type="entry name" value="YbdG"/>
</dbReference>
<name>A0ABS4GIM9_9BACL</name>
<feature type="transmembrane region" description="Helical" evidence="7">
    <location>
        <begin position="101"/>
        <end position="119"/>
    </location>
</feature>
<dbReference type="Proteomes" id="UP001519343">
    <property type="component" value="Unassembled WGS sequence"/>
</dbReference>
<dbReference type="Gene3D" id="2.30.30.60">
    <property type="match status" value="1"/>
</dbReference>
<reference evidence="10 11" key="1">
    <citation type="submission" date="2021-03" db="EMBL/GenBank/DDBJ databases">
        <title>Genomic Encyclopedia of Type Strains, Phase IV (KMG-IV): sequencing the most valuable type-strain genomes for metagenomic binning, comparative biology and taxonomic classification.</title>
        <authorList>
            <person name="Goeker M."/>
        </authorList>
    </citation>
    <scope>NUCLEOTIDE SEQUENCE [LARGE SCALE GENOMIC DNA]</scope>
    <source>
        <strain evidence="10 11">DSM 24738</strain>
    </source>
</reference>
<evidence type="ECO:0000256" key="1">
    <source>
        <dbReference type="ARBA" id="ARBA00004127"/>
    </source>
</evidence>
<dbReference type="InterPro" id="IPR023408">
    <property type="entry name" value="MscS_beta-dom_sf"/>
</dbReference>